<gene>
    <name evidence="1" type="ordered locus">CRP_142</name>
</gene>
<name>Q05FJ8_CARRP</name>
<dbReference type="RefSeq" id="WP_011672365.1">
    <property type="nucleotide sequence ID" value="NC_008512.1"/>
</dbReference>
<dbReference type="Proteomes" id="UP000000777">
    <property type="component" value="Chromosome"/>
</dbReference>
<dbReference type="EMBL" id="AP009180">
    <property type="protein sequence ID" value="BAF35173.1"/>
    <property type="molecule type" value="Genomic_DNA"/>
</dbReference>
<dbReference type="HOGENOM" id="CLU_197364_0_0_6"/>
<dbReference type="KEGG" id="crp:CRP_142"/>
<dbReference type="OrthoDB" id="10014276at2"/>
<organism evidence="1 2">
    <name type="scientific">Carsonella ruddii (strain PV)</name>
    <dbReference type="NCBI Taxonomy" id="387662"/>
    <lineage>
        <taxon>Bacteria</taxon>
        <taxon>Pseudomonadati</taxon>
        <taxon>Pseudomonadota</taxon>
        <taxon>Gammaproteobacteria</taxon>
        <taxon>Oceanospirillales</taxon>
        <taxon>Halomonadaceae</taxon>
        <taxon>Zymobacter group</taxon>
        <taxon>Candidatus Carsonella</taxon>
    </lineage>
</organism>
<protein>
    <submittedName>
        <fullName evidence="1">Uncharacterized protein</fullName>
    </submittedName>
</protein>
<dbReference type="AlphaFoldDB" id="Q05FJ8"/>
<sequence length="78" mass="9457">MIIKLNITNKIISICFLKNNKIIFVIKNVKNKIRILINEFKKITNFYNEEFHFKNYKYKGHIKKIVDSYYGKKVNKNT</sequence>
<evidence type="ECO:0000313" key="2">
    <source>
        <dbReference type="Proteomes" id="UP000000777"/>
    </source>
</evidence>
<accession>Q05FJ8</accession>
<evidence type="ECO:0000313" key="1">
    <source>
        <dbReference type="EMBL" id="BAF35173.1"/>
    </source>
</evidence>
<dbReference type="STRING" id="387662.CRP_142"/>
<proteinExistence type="predicted"/>
<reference evidence="1 2" key="1">
    <citation type="journal article" date="2006" name="Science">
        <title>The 160-kilobase genome of the bacterial endosymbiont Carsonella.</title>
        <authorList>
            <person name="Nakabachi A."/>
            <person name="Yamashita A."/>
            <person name="Toh H."/>
            <person name="Ishikawa H."/>
            <person name="Dunbar H."/>
            <person name="Moran N."/>
            <person name="Hattori M."/>
        </authorList>
    </citation>
    <scope>NUCLEOTIDE SEQUENCE [LARGE SCALE GENOMIC DNA]</scope>
    <source>
        <strain evidence="1 2">PV</strain>
    </source>
</reference>